<dbReference type="OrthoDB" id="8253586at2"/>
<feature type="compositionally biased region" description="Low complexity" evidence="1">
    <location>
        <begin position="47"/>
        <end position="58"/>
    </location>
</feature>
<dbReference type="RefSeq" id="WP_057837467.1">
    <property type="nucleotide sequence ID" value="NZ_LLXZ01000138.1"/>
</dbReference>
<dbReference type="AlphaFoldDB" id="A0A0R3L7K0"/>
<keyword evidence="4" id="KW-1185">Reference proteome</keyword>
<accession>A0A0R3L7K0</accession>
<dbReference type="EMBL" id="LLXZ01000138">
    <property type="protein sequence ID" value="KRR03945.1"/>
    <property type="molecule type" value="Genomic_DNA"/>
</dbReference>
<comment type="caution">
    <text evidence="3">The sequence shown here is derived from an EMBL/GenBank/DDBJ whole genome shotgun (WGS) entry which is preliminary data.</text>
</comment>
<protein>
    <submittedName>
        <fullName evidence="3">Uncharacterized protein</fullName>
    </submittedName>
</protein>
<dbReference type="Proteomes" id="UP000050863">
    <property type="component" value="Unassembled WGS sequence"/>
</dbReference>
<feature type="chain" id="PRO_5006442869" evidence="2">
    <location>
        <begin position="21"/>
        <end position="279"/>
    </location>
</feature>
<reference evidence="3 4" key="1">
    <citation type="submission" date="2014-03" db="EMBL/GenBank/DDBJ databases">
        <title>Bradyrhizobium valentinum sp. nov., isolated from effective nodules of Lupinus mariae-josephae, a lupine endemic of basic-lime soils in Eastern Spain.</title>
        <authorList>
            <person name="Duran D."/>
            <person name="Rey L."/>
            <person name="Navarro A."/>
            <person name="Busquets A."/>
            <person name="Imperial J."/>
            <person name="Ruiz-Argueso T."/>
        </authorList>
    </citation>
    <scope>NUCLEOTIDE SEQUENCE [LARGE SCALE GENOMIC DNA]</scope>
    <source>
        <strain evidence="3 4">PAC68</strain>
    </source>
</reference>
<gene>
    <name evidence="3" type="ORF">CQ12_24025</name>
</gene>
<proteinExistence type="predicted"/>
<evidence type="ECO:0000256" key="1">
    <source>
        <dbReference type="SAM" id="MobiDB-lite"/>
    </source>
</evidence>
<sequence>MVRIFVAATLLACFVVSASAQIPSPPGAATQADTPAVKPAAKKPAPKSKAAAKQSAPAESGPCQIGIISAIGDKFAVQKVGLTVFGNELTEVPIHAWGLDDLVVARVRAATSGVNVRKIAYSKGAFEPYYHPPTRLFRNDDEELTSVVRQIAASSNCARYFVFTTYAAQLQGTNQSLPGIGVLHHGSGPFSNTSLFANFVVRVFDGQSFAIAKRPSADLGAILAGSFGRLGQDPLTKLEAEDFPASPADAVASSTLRDHTRALLAARLDKAVAAYLKQE</sequence>
<keyword evidence="2" id="KW-0732">Signal</keyword>
<evidence type="ECO:0000313" key="3">
    <source>
        <dbReference type="EMBL" id="KRR03945.1"/>
    </source>
</evidence>
<name>A0A0R3L7K0_9BRAD</name>
<dbReference type="STRING" id="280332.CQ12_24025"/>
<organism evidence="3 4">
    <name type="scientific">Bradyrhizobium jicamae</name>
    <dbReference type="NCBI Taxonomy" id="280332"/>
    <lineage>
        <taxon>Bacteria</taxon>
        <taxon>Pseudomonadati</taxon>
        <taxon>Pseudomonadota</taxon>
        <taxon>Alphaproteobacteria</taxon>
        <taxon>Hyphomicrobiales</taxon>
        <taxon>Nitrobacteraceae</taxon>
        <taxon>Bradyrhizobium</taxon>
    </lineage>
</organism>
<feature type="signal peptide" evidence="2">
    <location>
        <begin position="1"/>
        <end position="20"/>
    </location>
</feature>
<evidence type="ECO:0000256" key="2">
    <source>
        <dbReference type="SAM" id="SignalP"/>
    </source>
</evidence>
<feature type="region of interest" description="Disordered" evidence="1">
    <location>
        <begin position="25"/>
        <end position="60"/>
    </location>
</feature>
<evidence type="ECO:0000313" key="4">
    <source>
        <dbReference type="Proteomes" id="UP000050863"/>
    </source>
</evidence>